<name>A0A1H9YW30_9ACTN</name>
<evidence type="ECO:0000259" key="5">
    <source>
        <dbReference type="PROSITE" id="PS50931"/>
    </source>
</evidence>
<dbReference type="CDD" id="cd08412">
    <property type="entry name" value="PBP2_PAO1_like"/>
    <property type="match status" value="1"/>
</dbReference>
<reference evidence="7" key="1">
    <citation type="submission" date="2016-10" db="EMBL/GenBank/DDBJ databases">
        <authorList>
            <person name="Varghese N."/>
            <person name="Submissions S."/>
        </authorList>
    </citation>
    <scope>NUCLEOTIDE SEQUENCE [LARGE SCALE GENOMIC DNA]</scope>
    <source>
        <strain evidence="7">DSM 44209</strain>
    </source>
</reference>
<protein>
    <submittedName>
        <fullName evidence="6">DNA-binding transcriptional regulator, LysR family</fullName>
    </submittedName>
</protein>
<dbReference type="Proteomes" id="UP000198507">
    <property type="component" value="Unassembled WGS sequence"/>
</dbReference>
<keyword evidence="3 6" id="KW-0238">DNA-binding</keyword>
<dbReference type="FunFam" id="1.10.10.10:FF:000001">
    <property type="entry name" value="LysR family transcriptional regulator"/>
    <property type="match status" value="1"/>
</dbReference>
<dbReference type="GO" id="GO:0003700">
    <property type="term" value="F:DNA-binding transcription factor activity"/>
    <property type="evidence" value="ECO:0007669"/>
    <property type="project" value="InterPro"/>
</dbReference>
<evidence type="ECO:0000313" key="7">
    <source>
        <dbReference type="Proteomes" id="UP000198507"/>
    </source>
</evidence>
<dbReference type="InterPro" id="IPR000847">
    <property type="entry name" value="LysR_HTH_N"/>
</dbReference>
<dbReference type="PANTHER" id="PTHR30346">
    <property type="entry name" value="TRANSCRIPTIONAL DUAL REGULATOR HCAR-RELATED"/>
    <property type="match status" value="1"/>
</dbReference>
<evidence type="ECO:0000313" key="6">
    <source>
        <dbReference type="EMBL" id="SES73343.1"/>
    </source>
</evidence>
<dbReference type="PROSITE" id="PS50931">
    <property type="entry name" value="HTH_LYSR"/>
    <property type="match status" value="1"/>
</dbReference>
<keyword evidence="4" id="KW-0804">Transcription</keyword>
<dbReference type="AlphaFoldDB" id="A0A1H9YW30"/>
<gene>
    <name evidence="6" type="ORF">SAMN04488546_0307</name>
</gene>
<dbReference type="EMBL" id="FOIE01000001">
    <property type="protein sequence ID" value="SES73343.1"/>
    <property type="molecule type" value="Genomic_DNA"/>
</dbReference>
<comment type="similarity">
    <text evidence="1">Belongs to the LysR transcriptional regulatory family.</text>
</comment>
<dbReference type="InterPro" id="IPR036388">
    <property type="entry name" value="WH-like_DNA-bd_sf"/>
</dbReference>
<dbReference type="OrthoDB" id="79118at2"/>
<evidence type="ECO:0000256" key="3">
    <source>
        <dbReference type="ARBA" id="ARBA00023125"/>
    </source>
</evidence>
<feature type="domain" description="HTH lysR-type" evidence="5">
    <location>
        <begin position="7"/>
        <end position="65"/>
    </location>
</feature>
<dbReference type="InterPro" id="IPR036390">
    <property type="entry name" value="WH_DNA-bd_sf"/>
</dbReference>
<dbReference type="RefSeq" id="WP_091438051.1">
    <property type="nucleotide sequence ID" value="NZ_FOIE01000001.1"/>
</dbReference>
<organism evidence="6 7">
    <name type="scientific">Geodermatophilus poikilotrophus</name>
    <dbReference type="NCBI Taxonomy" id="1333667"/>
    <lineage>
        <taxon>Bacteria</taxon>
        <taxon>Bacillati</taxon>
        <taxon>Actinomycetota</taxon>
        <taxon>Actinomycetes</taxon>
        <taxon>Geodermatophilales</taxon>
        <taxon>Geodermatophilaceae</taxon>
        <taxon>Geodermatophilus</taxon>
    </lineage>
</organism>
<dbReference type="GO" id="GO:0003677">
    <property type="term" value="F:DNA binding"/>
    <property type="evidence" value="ECO:0007669"/>
    <property type="project" value="UniProtKB-KW"/>
</dbReference>
<dbReference type="Gene3D" id="3.40.190.10">
    <property type="entry name" value="Periplasmic binding protein-like II"/>
    <property type="match status" value="2"/>
</dbReference>
<dbReference type="GO" id="GO:0032993">
    <property type="term" value="C:protein-DNA complex"/>
    <property type="evidence" value="ECO:0007669"/>
    <property type="project" value="TreeGrafter"/>
</dbReference>
<dbReference type="SUPFAM" id="SSF46785">
    <property type="entry name" value="Winged helix' DNA-binding domain"/>
    <property type="match status" value="1"/>
</dbReference>
<sequence length="305" mass="33118">MSRRPDVTLTQLRYFVQAATHGGMTHAANELRVAQSAVSAAVAQLERQVGTQLFIRQRARGLVLTAAGEELLSDARAVLAHVDEVLDSARGRGEDLRGTIRVACFVTLAPFVVPELLADLAEHHPGIEVEILETEAESLGTALRTGAVELALSYDLGLGPEIERQVVAEVEPYVILPPEHRLAGRRRVHLEQLAQEPMVLLDLPHSRDYFQRILSSAGVTPTVRYRSASYETVRGLVARGHGYSILNQRPVADVTYGGGTVVPCAIADELPPLSTVIARLSTVRPTARARAVATRARAVLQRATR</sequence>
<dbReference type="InterPro" id="IPR005119">
    <property type="entry name" value="LysR_subst-bd"/>
</dbReference>
<accession>A0A1H9YW30</accession>
<dbReference type="Gene3D" id="1.10.10.10">
    <property type="entry name" value="Winged helix-like DNA-binding domain superfamily/Winged helix DNA-binding domain"/>
    <property type="match status" value="1"/>
</dbReference>
<proteinExistence type="inferred from homology"/>
<dbReference type="PRINTS" id="PR00039">
    <property type="entry name" value="HTHLYSR"/>
</dbReference>
<dbReference type="SUPFAM" id="SSF53850">
    <property type="entry name" value="Periplasmic binding protein-like II"/>
    <property type="match status" value="1"/>
</dbReference>
<keyword evidence="2" id="KW-0805">Transcription regulation</keyword>
<keyword evidence="7" id="KW-1185">Reference proteome</keyword>
<evidence type="ECO:0000256" key="4">
    <source>
        <dbReference type="ARBA" id="ARBA00023163"/>
    </source>
</evidence>
<dbReference type="Pfam" id="PF00126">
    <property type="entry name" value="HTH_1"/>
    <property type="match status" value="1"/>
</dbReference>
<dbReference type="PANTHER" id="PTHR30346:SF0">
    <property type="entry name" value="HCA OPERON TRANSCRIPTIONAL ACTIVATOR HCAR"/>
    <property type="match status" value="1"/>
</dbReference>
<evidence type="ECO:0000256" key="1">
    <source>
        <dbReference type="ARBA" id="ARBA00009437"/>
    </source>
</evidence>
<dbReference type="Pfam" id="PF03466">
    <property type="entry name" value="LysR_substrate"/>
    <property type="match status" value="1"/>
</dbReference>
<evidence type="ECO:0000256" key="2">
    <source>
        <dbReference type="ARBA" id="ARBA00023015"/>
    </source>
</evidence>